<dbReference type="Gene3D" id="3.30.1330.30">
    <property type="match status" value="1"/>
</dbReference>
<reference evidence="4" key="1">
    <citation type="submission" date="2016-10" db="EMBL/GenBank/DDBJ databases">
        <authorList>
            <person name="Varghese N."/>
        </authorList>
    </citation>
    <scope>NUCLEOTIDE SEQUENCE [LARGE SCALE GENOMIC DNA]</scope>
    <source>
        <strain evidence="4">HL 19</strain>
    </source>
</reference>
<organism evidence="3 4">
    <name type="scientific">Thiohalorhabdus denitrificans</name>
    <dbReference type="NCBI Taxonomy" id="381306"/>
    <lineage>
        <taxon>Bacteria</taxon>
        <taxon>Pseudomonadati</taxon>
        <taxon>Pseudomonadota</taxon>
        <taxon>Gammaproteobacteria</taxon>
        <taxon>Thiohalorhabdales</taxon>
        <taxon>Thiohalorhabdaceae</taxon>
        <taxon>Thiohalorhabdus</taxon>
    </lineage>
</organism>
<sequence length="196" mass="21245">MARPERQCCACRQTHPKDELLRFVSGPDGAPTLDLREKLPGRGAYLCPRMECLRKGLRPKGIGRALGCGAPSLSAEELRTQALEGLGRLLNEQLGHAHRMGAVVWGGERVTEALDAGQVDWILVAADAAQRLLTDMSSRADGRRVYRGPDKAELGRVLGPAEVGVVAVTHPPMAEKIQALAVRWNRLREENGDGQG</sequence>
<dbReference type="AlphaFoldDB" id="A0A1G5H5W4"/>
<dbReference type="Gene3D" id="3.30.1230.10">
    <property type="entry name" value="YlxR-like"/>
    <property type="match status" value="1"/>
</dbReference>
<gene>
    <name evidence="3" type="ORF">SAMN05661077_2596</name>
</gene>
<keyword evidence="4" id="KW-1185">Reference proteome</keyword>
<proteinExistence type="predicted"/>
<dbReference type="PANTHER" id="PTHR34215:SF1">
    <property type="entry name" value="YLXR DOMAIN-CONTAINING PROTEIN"/>
    <property type="match status" value="1"/>
</dbReference>
<evidence type="ECO:0008006" key="5">
    <source>
        <dbReference type="Google" id="ProtNLM"/>
    </source>
</evidence>
<evidence type="ECO:0000259" key="2">
    <source>
        <dbReference type="Pfam" id="PF04296"/>
    </source>
</evidence>
<dbReference type="InterPro" id="IPR007393">
    <property type="entry name" value="YlxR_dom"/>
</dbReference>
<dbReference type="Pfam" id="PF04296">
    <property type="entry name" value="YlxR"/>
    <property type="match status" value="1"/>
</dbReference>
<name>A0A1G5H5W4_9GAMM</name>
<dbReference type="SUPFAM" id="SSF64376">
    <property type="entry name" value="YlxR-like"/>
    <property type="match status" value="1"/>
</dbReference>
<feature type="domain" description="YlxR" evidence="2">
    <location>
        <begin position="6"/>
        <end position="78"/>
    </location>
</feature>
<evidence type="ECO:0000313" key="3">
    <source>
        <dbReference type="EMBL" id="SCY59265.1"/>
    </source>
</evidence>
<dbReference type="Pfam" id="PF01248">
    <property type="entry name" value="Ribosomal_L7Ae"/>
    <property type="match status" value="1"/>
</dbReference>
<protein>
    <recommendedName>
        <fullName evidence="5">YlxR domain-containing protein</fullName>
    </recommendedName>
</protein>
<dbReference type="OrthoDB" id="9813251at2"/>
<dbReference type="InterPro" id="IPR029064">
    <property type="entry name" value="Ribosomal_eL30-like_sf"/>
</dbReference>
<dbReference type="InterPro" id="IPR035931">
    <property type="entry name" value="YlxR-like_sf"/>
</dbReference>
<evidence type="ECO:0000313" key="4">
    <source>
        <dbReference type="Proteomes" id="UP000183104"/>
    </source>
</evidence>
<feature type="domain" description="Ribosomal protein eL8/eL30/eS12/Gadd45" evidence="1">
    <location>
        <begin position="91"/>
        <end position="170"/>
    </location>
</feature>
<dbReference type="InterPro" id="IPR037465">
    <property type="entry name" value="YlxR"/>
</dbReference>
<dbReference type="PANTHER" id="PTHR34215">
    <property type="entry name" value="BLL0784 PROTEIN"/>
    <property type="match status" value="1"/>
</dbReference>
<dbReference type="InterPro" id="IPR004038">
    <property type="entry name" value="Ribosomal_eL8/eL30/eS12/Gad45"/>
</dbReference>
<evidence type="ECO:0000259" key="1">
    <source>
        <dbReference type="Pfam" id="PF01248"/>
    </source>
</evidence>
<accession>A0A1G5H5W4</accession>
<dbReference type="RefSeq" id="WP_074471454.1">
    <property type="nucleotide sequence ID" value="NZ_FMUN01000008.1"/>
</dbReference>
<dbReference type="EMBL" id="FMUN01000008">
    <property type="protein sequence ID" value="SCY59265.1"/>
    <property type="molecule type" value="Genomic_DNA"/>
</dbReference>
<dbReference type="Proteomes" id="UP000183104">
    <property type="component" value="Unassembled WGS sequence"/>
</dbReference>
<dbReference type="SUPFAM" id="SSF55315">
    <property type="entry name" value="L30e-like"/>
    <property type="match status" value="1"/>
</dbReference>